<feature type="region of interest" description="Disordered" evidence="1">
    <location>
        <begin position="1"/>
        <end position="77"/>
    </location>
</feature>
<dbReference type="Proteomes" id="UP000184330">
    <property type="component" value="Unassembled WGS sequence"/>
</dbReference>
<gene>
    <name evidence="2" type="ORF">PAC_09433</name>
</gene>
<keyword evidence="3" id="KW-1185">Reference proteome</keyword>
<feature type="region of interest" description="Disordered" evidence="1">
    <location>
        <begin position="118"/>
        <end position="153"/>
    </location>
</feature>
<feature type="compositionally biased region" description="Low complexity" evidence="1">
    <location>
        <begin position="58"/>
        <end position="69"/>
    </location>
</feature>
<evidence type="ECO:0000256" key="1">
    <source>
        <dbReference type="SAM" id="MobiDB-lite"/>
    </source>
</evidence>
<reference evidence="2 3" key="1">
    <citation type="submission" date="2016-03" db="EMBL/GenBank/DDBJ databases">
        <authorList>
            <person name="Ploux O."/>
        </authorList>
    </citation>
    <scope>NUCLEOTIDE SEQUENCE [LARGE SCALE GENOMIC DNA]</scope>
    <source>
        <strain evidence="2 3">UAMH 11012</strain>
    </source>
</reference>
<sequence>MLPDILAAPQEPPSQTSNPTTPPAAAPKPTWTLAEKLRAQAEEKAKKAAKKKEEEKNPAATKAAAAAAEPEPEPLPTYTYTVRTQDLLRQAEIVSKNAKVKIPDTIVQVEERAIKARRLGSSTATSEASKSNSKPKYKPKSRPDTHDFSGLSNRFSNLDVQEPEDIVDTSATIQALDIASIFNHENNPIRQFHLPVNRKVLMKFEKFAKTRAEFPQPIPSARMLYMFDQDRLKSPEDQKMMAEDTFLCQDTMEPIFFNMITSTSAQVKMGATKADLEFPVENLTRDEFTRGSYRLTKKREISAWTQSTQKRTRIRVCPDGVMDVQGGRWRTNWGVDEAKKIFEDSQWIEKNVYEHMKNNWFSEYLKNKSPRKFYHTLEELEAAHPDYIIEKHMGTIFTGALSVGEKECSSRFEIQLGFSCKKFSGDSRLQNPRSLLGNARAGMENGPQMKDTQISTILRQSLNKEKTLQQSLLQLETRIQEEKSAGKPKSKAMVRYRPQLTPLQLLSQLHISTVRKCNVILETIREEVVTRMAARGYEGVKYPRSKHREIDSNEPGHVVMVMQILEESAVNLDLQEEELRKMMKAVLDEILPDIIKDEDGKKRGEKAMKEYGVKHAKAVEKKLEAKKEAPKEAGADQDGLSMAERLKLANKVKAAFASF</sequence>
<evidence type="ECO:0000313" key="2">
    <source>
        <dbReference type="EMBL" id="CZR59539.1"/>
    </source>
</evidence>
<name>A0A1L7X3D9_9HELO</name>
<dbReference type="OrthoDB" id="5238236at2759"/>
<dbReference type="EMBL" id="FJOG01000014">
    <property type="protein sequence ID" value="CZR59539.1"/>
    <property type="molecule type" value="Genomic_DNA"/>
</dbReference>
<accession>A0A1L7X3D9</accession>
<feature type="compositionally biased region" description="Basic and acidic residues" evidence="1">
    <location>
        <begin position="35"/>
        <end position="57"/>
    </location>
</feature>
<protein>
    <submittedName>
        <fullName evidence="2">Uncharacterized protein</fullName>
    </submittedName>
</protein>
<organism evidence="2 3">
    <name type="scientific">Phialocephala subalpina</name>
    <dbReference type="NCBI Taxonomy" id="576137"/>
    <lineage>
        <taxon>Eukaryota</taxon>
        <taxon>Fungi</taxon>
        <taxon>Dikarya</taxon>
        <taxon>Ascomycota</taxon>
        <taxon>Pezizomycotina</taxon>
        <taxon>Leotiomycetes</taxon>
        <taxon>Helotiales</taxon>
        <taxon>Mollisiaceae</taxon>
        <taxon>Phialocephala</taxon>
        <taxon>Phialocephala fortinii species complex</taxon>
    </lineage>
</organism>
<proteinExistence type="predicted"/>
<dbReference type="AlphaFoldDB" id="A0A1L7X3D9"/>
<evidence type="ECO:0000313" key="3">
    <source>
        <dbReference type="Proteomes" id="UP000184330"/>
    </source>
</evidence>